<reference evidence="1" key="1">
    <citation type="submission" date="2021-01" db="EMBL/GenBank/DDBJ databases">
        <authorList>
            <consortium name="Aspergillus luchuensis mut. kawachii IFO 4304 genome sequencing consortium"/>
            <person name="Kazuki M."/>
            <person name="Futagami T."/>
        </authorList>
    </citation>
    <scope>NUCLEOTIDE SEQUENCE</scope>
    <source>
        <strain evidence="1">IFO 4308</strain>
    </source>
</reference>
<evidence type="ECO:0000313" key="1">
    <source>
        <dbReference type="EMBL" id="BCR97720.1"/>
    </source>
</evidence>
<dbReference type="GeneID" id="64959045"/>
<dbReference type="OrthoDB" id="10566609at2759"/>
<dbReference type="KEGG" id="aluc:AKAW2_31039S"/>
<dbReference type="Proteomes" id="UP000661280">
    <property type="component" value="Chromosome 3"/>
</dbReference>
<keyword evidence="2" id="KW-1185">Reference proteome</keyword>
<protein>
    <submittedName>
        <fullName evidence="1">Uncharacterized protein</fullName>
    </submittedName>
</protein>
<sequence length="140" mass="15138">MSFCLELPSWTVSSVSSSSFSSFDLTFLFHPCLSLSQCVCVCVCVCVLCLIESVSICSRPWSAAEDRPLPASSPALVGARECVQRLSPSRPTARREAESQGRLPYSLSLSHSTLPLPLPPQSTFPPPFPHLPLSLSPPSF</sequence>
<name>A0A7R7W7H8_ASPKA</name>
<accession>A0A7R7W7H8</accession>
<gene>
    <name evidence="1" type="ORF">AKAW2_31039S</name>
</gene>
<proteinExistence type="predicted"/>
<evidence type="ECO:0000313" key="2">
    <source>
        <dbReference type="Proteomes" id="UP000661280"/>
    </source>
</evidence>
<dbReference type="AlphaFoldDB" id="A0A7R7W7H8"/>
<dbReference type="EMBL" id="AP024427">
    <property type="protein sequence ID" value="BCR97720.1"/>
    <property type="molecule type" value="Genomic_DNA"/>
</dbReference>
<organism evidence="1 2">
    <name type="scientific">Aspergillus kawachii</name>
    <name type="common">White koji mold</name>
    <name type="synonym">Aspergillus awamori var. kawachi</name>
    <dbReference type="NCBI Taxonomy" id="1069201"/>
    <lineage>
        <taxon>Eukaryota</taxon>
        <taxon>Fungi</taxon>
        <taxon>Dikarya</taxon>
        <taxon>Ascomycota</taxon>
        <taxon>Pezizomycotina</taxon>
        <taxon>Eurotiomycetes</taxon>
        <taxon>Eurotiomycetidae</taxon>
        <taxon>Eurotiales</taxon>
        <taxon>Aspergillaceae</taxon>
        <taxon>Aspergillus</taxon>
        <taxon>Aspergillus subgen. Circumdati</taxon>
    </lineage>
</organism>
<dbReference type="RefSeq" id="XP_041541486.1">
    <property type="nucleotide sequence ID" value="XM_041687619.1"/>
</dbReference>
<reference evidence="1" key="2">
    <citation type="submission" date="2021-02" db="EMBL/GenBank/DDBJ databases">
        <title>Aspergillus luchuensis mut. kawachii IFO 4304 genome sequence.</title>
        <authorList>
            <person name="Mori K."/>
            <person name="Kadooka C."/>
            <person name="Goto M."/>
            <person name="Futagami T."/>
        </authorList>
    </citation>
    <scope>NUCLEOTIDE SEQUENCE</scope>
    <source>
        <strain evidence="1">IFO 4308</strain>
    </source>
</reference>